<organism evidence="3 4">
    <name type="scientific">Rothia mucilaginosa</name>
    <dbReference type="NCBI Taxonomy" id="43675"/>
    <lineage>
        <taxon>Bacteria</taxon>
        <taxon>Bacillati</taxon>
        <taxon>Actinomycetota</taxon>
        <taxon>Actinomycetes</taxon>
        <taxon>Micrococcales</taxon>
        <taxon>Micrococcaceae</taxon>
        <taxon>Rothia</taxon>
    </lineage>
</organism>
<accession>A0A943TD40</accession>
<dbReference type="Gene3D" id="1.10.506.10">
    <property type="entry name" value="GTPase Activation - p120gap, domain 1"/>
    <property type="match status" value="1"/>
</dbReference>
<evidence type="ECO:0000256" key="2">
    <source>
        <dbReference type="SAM" id="Phobius"/>
    </source>
</evidence>
<gene>
    <name evidence="3" type="ORF">KH265_05265</name>
</gene>
<keyword evidence="2" id="KW-1133">Transmembrane helix</keyword>
<feature type="transmembrane region" description="Helical" evidence="2">
    <location>
        <begin position="185"/>
        <end position="207"/>
    </location>
</feature>
<dbReference type="AlphaFoldDB" id="A0A943TD40"/>
<evidence type="ECO:0000256" key="1">
    <source>
        <dbReference type="SAM" id="MobiDB-lite"/>
    </source>
</evidence>
<dbReference type="Proteomes" id="UP000739069">
    <property type="component" value="Unassembled WGS sequence"/>
</dbReference>
<evidence type="ECO:0000313" key="4">
    <source>
        <dbReference type="Proteomes" id="UP000739069"/>
    </source>
</evidence>
<feature type="compositionally biased region" description="Basic residues" evidence="1">
    <location>
        <begin position="83"/>
        <end position="101"/>
    </location>
</feature>
<keyword evidence="2" id="KW-0812">Transmembrane</keyword>
<feature type="region of interest" description="Disordered" evidence="1">
    <location>
        <begin position="226"/>
        <end position="245"/>
    </location>
</feature>
<comment type="caution">
    <text evidence="3">The sequence shown here is derived from an EMBL/GenBank/DDBJ whole genome shotgun (WGS) entry which is preliminary data.</text>
</comment>
<feature type="region of interest" description="Disordered" evidence="1">
    <location>
        <begin position="36"/>
        <end position="115"/>
    </location>
</feature>
<protein>
    <submittedName>
        <fullName evidence="3">Uncharacterized protein</fullName>
    </submittedName>
</protein>
<name>A0A943TD40_9MICC</name>
<dbReference type="RefSeq" id="WP_303952747.1">
    <property type="nucleotide sequence ID" value="NZ_JAGZXI010000006.1"/>
</dbReference>
<proteinExistence type="predicted"/>
<evidence type="ECO:0000313" key="3">
    <source>
        <dbReference type="EMBL" id="MBS6635052.1"/>
    </source>
</evidence>
<dbReference type="InterPro" id="IPR008936">
    <property type="entry name" value="Rho_GTPase_activation_prot"/>
</dbReference>
<reference evidence="3" key="1">
    <citation type="submission" date="2021-02" db="EMBL/GenBank/DDBJ databases">
        <title>Infant gut strain persistence is associated with maternal origin, phylogeny, and functional potential including surface adhesion and iron acquisition.</title>
        <authorList>
            <person name="Lou Y.C."/>
        </authorList>
    </citation>
    <scope>NUCLEOTIDE SEQUENCE</scope>
    <source>
        <strain evidence="3">L1_008_092G1_dasL1_008_092G1_concoct_16</strain>
    </source>
</reference>
<sequence length="245" mass="27671">MGKNPRNTFHKALKDAPLNQLIGEVISRLPDTLEASGDDDVKVAVNPSGKGTTSVENQEIILDRSSPDTQKSLNPVEDGHSEKKLKKKLKKLKERVKKLKKSNSSGKDFEKKRRKLEKELRKLKKRLKKLKKAKSAGKNFLKKLEKELKKLAKEMKSLVQETADSMQANNEDMASEKKKGFFKSVFAFLLLKLIMPIILSWVSRYIVPDKPMGLQEGHTLWTAMTSQLTPHSPSPTASVRRSSPK</sequence>
<keyword evidence="2" id="KW-0472">Membrane</keyword>
<dbReference type="EMBL" id="JAGZXI010000006">
    <property type="protein sequence ID" value="MBS6635052.1"/>
    <property type="molecule type" value="Genomic_DNA"/>
</dbReference>